<dbReference type="RefSeq" id="WP_250079198.1">
    <property type="nucleotide sequence ID" value="NZ_JAMJPJ010000001.1"/>
</dbReference>
<comment type="caution">
    <text evidence="1">The sequence shown here is derived from an EMBL/GenBank/DDBJ whole genome shotgun (WGS) entry which is preliminary data.</text>
</comment>
<sequence>MKLAADTQARLLFLARVVEKEIKHLDYADNQVFSPPLTLETVINLEQNPALALKIEAFSSRFCRLQDTLGDKWLPALFTRAR</sequence>
<proteinExistence type="predicted"/>
<name>A0ABT0SLB7_9GAMM</name>
<protein>
    <submittedName>
        <fullName evidence="1">Uncharacterized protein</fullName>
    </submittedName>
</protein>
<reference evidence="1" key="1">
    <citation type="submission" date="2022-05" db="EMBL/GenBank/DDBJ databases">
        <title>Halomonas geminus sp. nov. and Halomonas llamarensis sp. nov. isolated from high-altitude salars of the Atacama Desert.</title>
        <authorList>
            <person name="Hintersatz C."/>
            <person name="Rojas L.A."/>
            <person name="Wei T.-S."/>
            <person name="Kutschke S."/>
            <person name="Lehmann F."/>
            <person name="Jain R."/>
            <person name="Pollmann K."/>
        </authorList>
    </citation>
    <scope>NUCLEOTIDE SEQUENCE</scope>
    <source>
        <strain evidence="1">ATCHA</strain>
    </source>
</reference>
<evidence type="ECO:0000313" key="1">
    <source>
        <dbReference type="EMBL" id="MCL7928599.1"/>
    </source>
</evidence>
<organism evidence="1 2">
    <name type="scientific">Halomonas llamarensis</name>
    <dbReference type="NCBI Taxonomy" id="2945104"/>
    <lineage>
        <taxon>Bacteria</taxon>
        <taxon>Pseudomonadati</taxon>
        <taxon>Pseudomonadota</taxon>
        <taxon>Gammaproteobacteria</taxon>
        <taxon>Oceanospirillales</taxon>
        <taxon>Halomonadaceae</taxon>
        <taxon>Halomonas</taxon>
    </lineage>
</organism>
<dbReference type="EMBL" id="JAMJPJ010000001">
    <property type="protein sequence ID" value="MCL7928599.1"/>
    <property type="molecule type" value="Genomic_DNA"/>
</dbReference>
<evidence type="ECO:0000313" key="2">
    <source>
        <dbReference type="Proteomes" id="UP001165308"/>
    </source>
</evidence>
<dbReference type="Proteomes" id="UP001165308">
    <property type="component" value="Unassembled WGS sequence"/>
</dbReference>
<accession>A0ABT0SLB7</accession>
<gene>
    <name evidence="1" type="ORF">M8006_01170</name>
</gene>
<keyword evidence="2" id="KW-1185">Reference proteome</keyword>